<evidence type="ECO:0000313" key="1">
    <source>
        <dbReference type="EMBL" id="OIQ65113.1"/>
    </source>
</evidence>
<dbReference type="AlphaFoldDB" id="A0A1J5P0P5"/>
<name>A0A1J5P0P5_9ZZZZ</name>
<comment type="caution">
    <text evidence="1">The sequence shown here is derived from an EMBL/GenBank/DDBJ whole genome shotgun (WGS) entry which is preliminary data.</text>
</comment>
<organism evidence="1">
    <name type="scientific">mine drainage metagenome</name>
    <dbReference type="NCBI Taxonomy" id="410659"/>
    <lineage>
        <taxon>unclassified sequences</taxon>
        <taxon>metagenomes</taxon>
        <taxon>ecological metagenomes</taxon>
    </lineage>
</organism>
<gene>
    <name evidence="1" type="ORF">GALL_533310</name>
</gene>
<reference evidence="1" key="1">
    <citation type="submission" date="2016-10" db="EMBL/GenBank/DDBJ databases">
        <title>Sequence of Gallionella enrichment culture.</title>
        <authorList>
            <person name="Poehlein A."/>
            <person name="Muehling M."/>
            <person name="Daniel R."/>
        </authorList>
    </citation>
    <scope>NUCLEOTIDE SEQUENCE</scope>
</reference>
<sequence length="292" mass="30498">MGQRPLVLGELTGAERLDVLDPLDRLAAHVSREALVAEDRQAFLQAQLEPVAAGDAVAGPVVEVLVGDDALDALIVQVGGRGRIGEQQGGVEDVQPLVLHGAEIEVAHGDDHEQVEVVFPAERLLVPLHRALQGVHGVGRATGHARIHIDLQVDGAAAHGDKRVGQLVEFAGHQGEQVAGLGERVVPDGEALAAGQVAGLHQIAVGEQPLVGLRRLDPHREAAQHVGTVGEPGDLAEALGLALGTEMVPGFIQTFQRLVVLGSDPGDDLQCERCRNVGDSQGFIGDPVLSGR</sequence>
<dbReference type="EMBL" id="MLJW01007581">
    <property type="protein sequence ID" value="OIQ65113.1"/>
    <property type="molecule type" value="Genomic_DNA"/>
</dbReference>
<accession>A0A1J5P0P5</accession>
<protein>
    <submittedName>
        <fullName evidence="1">Uncharacterized protein</fullName>
    </submittedName>
</protein>
<proteinExistence type="predicted"/>